<evidence type="ECO:0000256" key="3">
    <source>
        <dbReference type="ARBA" id="ARBA00022475"/>
    </source>
</evidence>
<dbReference type="SUPFAM" id="SSF52540">
    <property type="entry name" value="P-loop containing nucleoside triphosphate hydrolases"/>
    <property type="match status" value="1"/>
</dbReference>
<feature type="transmembrane region" description="Helical" evidence="12">
    <location>
        <begin position="415"/>
        <end position="434"/>
    </location>
</feature>
<evidence type="ECO:0000259" key="14">
    <source>
        <dbReference type="PROSITE" id="PS50929"/>
    </source>
</evidence>
<dbReference type="FunFam" id="3.40.50.300:FF:000218">
    <property type="entry name" value="Multidrug ABC transporter ATP-binding protein"/>
    <property type="match status" value="1"/>
</dbReference>
<evidence type="ECO:0000256" key="7">
    <source>
        <dbReference type="ARBA" id="ARBA00022801"/>
    </source>
</evidence>
<dbReference type="InterPro" id="IPR003439">
    <property type="entry name" value="ABC_transporter-like_ATP-bd"/>
</dbReference>
<dbReference type="STRING" id="550983.A4R26_14075"/>
<comment type="subcellular location">
    <subcellularLocation>
        <location evidence="1">Cell membrane</location>
        <topology evidence="1">Multi-pass membrane protein</topology>
    </subcellularLocation>
</comment>
<comment type="caution">
    <text evidence="16">The sequence shown here is derived from an EMBL/GenBank/DDBJ whole genome shotgun (WGS) entry which is preliminary data.</text>
</comment>
<dbReference type="InterPro" id="IPR027417">
    <property type="entry name" value="P-loop_NTPase"/>
</dbReference>
<evidence type="ECO:0000259" key="15">
    <source>
        <dbReference type="PROSITE" id="PS50990"/>
    </source>
</evidence>
<evidence type="ECO:0000256" key="9">
    <source>
        <dbReference type="ARBA" id="ARBA00022967"/>
    </source>
</evidence>
<dbReference type="InterPro" id="IPR005074">
    <property type="entry name" value="Peptidase_C39"/>
</dbReference>
<dbReference type="Gene3D" id="3.40.50.300">
    <property type="entry name" value="P-loop containing nucleotide triphosphate hydrolases"/>
    <property type="match status" value="1"/>
</dbReference>
<dbReference type="PANTHER" id="PTHR43394:SF1">
    <property type="entry name" value="ATP-BINDING CASSETTE SUB-FAMILY B MEMBER 10, MITOCHONDRIAL"/>
    <property type="match status" value="1"/>
</dbReference>
<feature type="transmembrane region" description="Helical" evidence="12">
    <location>
        <begin position="194"/>
        <end position="212"/>
    </location>
</feature>
<feature type="transmembrane region" description="Helical" evidence="12">
    <location>
        <begin position="294"/>
        <end position="314"/>
    </location>
</feature>
<evidence type="ECO:0000256" key="5">
    <source>
        <dbReference type="ARBA" id="ARBA00022692"/>
    </source>
</evidence>
<name>A0A1V9G6M3_9BACT</name>
<dbReference type="Gene3D" id="3.90.70.10">
    <property type="entry name" value="Cysteine proteinases"/>
    <property type="match status" value="1"/>
</dbReference>
<dbReference type="PROSITE" id="PS50990">
    <property type="entry name" value="PEPTIDASE_C39"/>
    <property type="match status" value="1"/>
</dbReference>
<dbReference type="GO" id="GO:0005886">
    <property type="term" value="C:plasma membrane"/>
    <property type="evidence" value="ECO:0007669"/>
    <property type="project" value="UniProtKB-SubCell"/>
</dbReference>
<keyword evidence="3" id="KW-1003">Cell membrane</keyword>
<dbReference type="GO" id="GO:0043214">
    <property type="term" value="F:ABC-type bacteriocin transporter activity"/>
    <property type="evidence" value="ECO:0007669"/>
    <property type="project" value="InterPro"/>
</dbReference>
<keyword evidence="5 12" id="KW-0812">Transmembrane</keyword>
<dbReference type="SUPFAM" id="SSF90123">
    <property type="entry name" value="ABC transporter transmembrane region"/>
    <property type="match status" value="1"/>
</dbReference>
<evidence type="ECO:0000256" key="6">
    <source>
        <dbReference type="ARBA" id="ARBA00022741"/>
    </source>
</evidence>
<feature type="transmembrane region" description="Helical" evidence="12">
    <location>
        <begin position="379"/>
        <end position="400"/>
    </location>
</feature>
<feature type="transmembrane region" description="Helical" evidence="12">
    <location>
        <begin position="267"/>
        <end position="288"/>
    </location>
</feature>
<evidence type="ECO:0000256" key="8">
    <source>
        <dbReference type="ARBA" id="ARBA00022840"/>
    </source>
</evidence>
<keyword evidence="4" id="KW-0645">Protease</keyword>
<evidence type="ECO:0000256" key="1">
    <source>
        <dbReference type="ARBA" id="ARBA00004651"/>
    </source>
</evidence>
<evidence type="ECO:0000256" key="4">
    <source>
        <dbReference type="ARBA" id="ARBA00022670"/>
    </source>
</evidence>
<dbReference type="Pfam" id="PF03412">
    <property type="entry name" value="Peptidase_C39"/>
    <property type="match status" value="1"/>
</dbReference>
<dbReference type="PROSITE" id="PS50929">
    <property type="entry name" value="ABC_TM1F"/>
    <property type="match status" value="1"/>
</dbReference>
<dbReference type="Gene3D" id="1.20.1560.10">
    <property type="entry name" value="ABC transporter type 1, transmembrane domain"/>
    <property type="match status" value="1"/>
</dbReference>
<proteinExistence type="predicted"/>
<dbReference type="InterPro" id="IPR036640">
    <property type="entry name" value="ABC1_TM_sf"/>
</dbReference>
<dbReference type="InterPro" id="IPR005897">
    <property type="entry name" value="Pept_C39_ABC_bacteriocin"/>
</dbReference>
<dbReference type="CDD" id="cd02418">
    <property type="entry name" value="Peptidase_C39B"/>
    <property type="match status" value="1"/>
</dbReference>
<evidence type="ECO:0000256" key="2">
    <source>
        <dbReference type="ARBA" id="ARBA00022448"/>
    </source>
</evidence>
<gene>
    <name evidence="16" type="ORF">A4R26_14075</name>
</gene>
<dbReference type="Pfam" id="PF00005">
    <property type="entry name" value="ABC_tran"/>
    <property type="match status" value="1"/>
</dbReference>
<dbReference type="Pfam" id="PF00664">
    <property type="entry name" value="ABC_membrane"/>
    <property type="match status" value="1"/>
</dbReference>
<evidence type="ECO:0000256" key="10">
    <source>
        <dbReference type="ARBA" id="ARBA00022989"/>
    </source>
</evidence>
<dbReference type="EMBL" id="LWBP01000056">
    <property type="protein sequence ID" value="OQP66237.1"/>
    <property type="molecule type" value="Genomic_DNA"/>
</dbReference>
<feature type="domain" description="ABC transmembrane type-1" evidence="14">
    <location>
        <begin position="161"/>
        <end position="440"/>
    </location>
</feature>
<evidence type="ECO:0000259" key="13">
    <source>
        <dbReference type="PROSITE" id="PS50893"/>
    </source>
</evidence>
<feature type="domain" description="ABC transporter" evidence="13">
    <location>
        <begin position="473"/>
        <end position="708"/>
    </location>
</feature>
<evidence type="ECO:0000313" key="17">
    <source>
        <dbReference type="Proteomes" id="UP000192276"/>
    </source>
</evidence>
<dbReference type="InterPro" id="IPR011527">
    <property type="entry name" value="ABC1_TM_dom"/>
</dbReference>
<dbReference type="GO" id="GO:0008234">
    <property type="term" value="F:cysteine-type peptidase activity"/>
    <property type="evidence" value="ECO:0007669"/>
    <property type="project" value="InterPro"/>
</dbReference>
<reference evidence="17" key="1">
    <citation type="submission" date="2016-04" db="EMBL/GenBank/DDBJ databases">
        <authorList>
            <person name="Chen L."/>
            <person name="Zhuang W."/>
            <person name="Wang G."/>
        </authorList>
    </citation>
    <scope>NUCLEOTIDE SEQUENCE [LARGE SCALE GENOMIC DNA]</scope>
    <source>
        <strain evidence="17">208</strain>
    </source>
</reference>
<feature type="domain" description="Peptidase C39" evidence="15">
    <location>
        <begin position="4"/>
        <end position="128"/>
    </location>
</feature>
<dbReference type="AlphaFoldDB" id="A0A1V9G6M3"/>
<keyword evidence="17" id="KW-1185">Reference proteome</keyword>
<keyword evidence="8" id="KW-0067">ATP-binding</keyword>
<dbReference type="InterPro" id="IPR003593">
    <property type="entry name" value="AAA+_ATPase"/>
</dbReference>
<dbReference type="GO" id="GO:0015421">
    <property type="term" value="F:ABC-type oligopeptide transporter activity"/>
    <property type="evidence" value="ECO:0007669"/>
    <property type="project" value="TreeGrafter"/>
</dbReference>
<keyword evidence="10 12" id="KW-1133">Transmembrane helix</keyword>
<dbReference type="PROSITE" id="PS50893">
    <property type="entry name" value="ABC_TRANSPORTER_2"/>
    <property type="match status" value="1"/>
</dbReference>
<accession>A0A1V9G6M3</accession>
<sequence length="721" mass="79993">MVKQHDLTDCGAACLASIAAFYGLRLPIARIRQYAGTDLKGTNVLGLIEAATRIGFSAKAVKGAFDSIYTLPHPVIAHVIIDQRLQHYVVVYEASPKGIRIMDPAKGTMKVMPPDEFKKIYTGIAILLAPADSFSPGHGAKTVTDRFRSLLQPHMPMLLQIILGAMVYTLLGLCTSVYLQKIIDYVLPDGNRNLLNLMGLLMVFILLSQLFINYMKGLLTIRTGQQIDARLILGYYKHLLRLPQQFFDTMRVGEIVSRMNDAVKIRVFVNEALINLAVNIFILVFSFAMMFTSYWKLALILFTVVPLYALIYYYSNKFNKRTQRSLMERSADLEAQLVESVNAIGTIKRFGLEEYSNIKTETRFVRLLQTIFQSGRNSLIVGSSGQFVSGMFTVVLLWAGSSFVLNRQLTAGELLGFYALMGYFTGPVVALIGMNKTMQDALIAADRLFEIMDLEVESSANTTTLTRDMMGDIGFKNVHFRYGTRENVFKGLNLTISKGSITAIVGESGSGKTTLLSLVQHIYPLQSGSIQINGLDIKYIDPFSLRTLVSVVPQQVHLFAGSVVENIALGEMEPDMKKVIGICRQLGILEFIEGLPGGFTTWIGENGMSLSGGQRQRIAIARALYKEPELLILDEATSSLDSLSEQYIQHAICALRDGGKTILLIAHRLGTVMNADKIVVMSRGDIIEEGTHDELLAKEGAYFNLWEQQMYGNRKPVNGSV</sequence>
<evidence type="ECO:0000313" key="16">
    <source>
        <dbReference type="EMBL" id="OQP66237.1"/>
    </source>
</evidence>
<keyword evidence="7" id="KW-0378">Hydrolase</keyword>
<dbReference type="InterPro" id="IPR039421">
    <property type="entry name" value="Type_1_exporter"/>
</dbReference>
<dbReference type="PANTHER" id="PTHR43394">
    <property type="entry name" value="ATP-DEPENDENT PERMEASE MDL1, MITOCHONDRIAL"/>
    <property type="match status" value="1"/>
</dbReference>
<dbReference type="PROSITE" id="PS00211">
    <property type="entry name" value="ABC_TRANSPORTER_1"/>
    <property type="match status" value="1"/>
</dbReference>
<evidence type="ECO:0000256" key="11">
    <source>
        <dbReference type="ARBA" id="ARBA00023136"/>
    </source>
</evidence>
<dbReference type="GO" id="GO:0016887">
    <property type="term" value="F:ATP hydrolysis activity"/>
    <property type="evidence" value="ECO:0007669"/>
    <property type="project" value="InterPro"/>
</dbReference>
<organism evidence="16 17">
    <name type="scientific">Niastella populi</name>
    <dbReference type="NCBI Taxonomy" id="550983"/>
    <lineage>
        <taxon>Bacteria</taxon>
        <taxon>Pseudomonadati</taxon>
        <taxon>Bacteroidota</taxon>
        <taxon>Chitinophagia</taxon>
        <taxon>Chitinophagales</taxon>
        <taxon>Chitinophagaceae</taxon>
        <taxon>Niastella</taxon>
    </lineage>
</organism>
<keyword evidence="11 12" id="KW-0472">Membrane</keyword>
<evidence type="ECO:0000256" key="12">
    <source>
        <dbReference type="SAM" id="Phobius"/>
    </source>
</evidence>
<dbReference type="SMART" id="SM00382">
    <property type="entry name" value="AAA"/>
    <property type="match status" value="1"/>
</dbReference>
<feature type="transmembrane region" description="Helical" evidence="12">
    <location>
        <begin position="157"/>
        <end position="179"/>
    </location>
</feature>
<dbReference type="NCBIfam" id="TIGR01193">
    <property type="entry name" value="bacteriocin_ABC"/>
    <property type="match status" value="1"/>
</dbReference>
<dbReference type="CDD" id="cd18570">
    <property type="entry name" value="ABC_6TM_PCAT1_LagD_like"/>
    <property type="match status" value="1"/>
</dbReference>
<protein>
    <submittedName>
        <fullName evidence="16">Peptidase C39</fullName>
    </submittedName>
</protein>
<dbReference type="InterPro" id="IPR017871">
    <property type="entry name" value="ABC_transporter-like_CS"/>
</dbReference>
<keyword evidence="9" id="KW-1278">Translocase</keyword>
<keyword evidence="6" id="KW-0547">Nucleotide-binding</keyword>
<keyword evidence="2" id="KW-0813">Transport</keyword>
<dbReference type="GO" id="GO:0005524">
    <property type="term" value="F:ATP binding"/>
    <property type="evidence" value="ECO:0007669"/>
    <property type="project" value="UniProtKB-KW"/>
</dbReference>
<dbReference type="GO" id="GO:0006508">
    <property type="term" value="P:proteolysis"/>
    <property type="evidence" value="ECO:0007669"/>
    <property type="project" value="UniProtKB-KW"/>
</dbReference>
<dbReference type="Proteomes" id="UP000192276">
    <property type="component" value="Unassembled WGS sequence"/>
</dbReference>